<feature type="transmembrane region" description="Helical" evidence="1">
    <location>
        <begin position="340"/>
        <end position="362"/>
    </location>
</feature>
<keyword evidence="4" id="KW-1185">Reference proteome</keyword>
<feature type="transmembrane region" description="Helical" evidence="1">
    <location>
        <begin position="116"/>
        <end position="138"/>
    </location>
</feature>
<name>A0A7V7PK84_9HYPH</name>
<dbReference type="PANTHER" id="PTHR23028">
    <property type="entry name" value="ACETYLTRANSFERASE"/>
    <property type="match status" value="1"/>
</dbReference>
<evidence type="ECO:0000313" key="3">
    <source>
        <dbReference type="EMBL" id="KAB0676013.1"/>
    </source>
</evidence>
<dbReference type="AlphaFoldDB" id="A0A7V7PK84"/>
<feature type="transmembrane region" description="Helical" evidence="1">
    <location>
        <begin position="278"/>
        <end position="296"/>
    </location>
</feature>
<evidence type="ECO:0000259" key="2">
    <source>
        <dbReference type="Pfam" id="PF01757"/>
    </source>
</evidence>
<gene>
    <name evidence="3" type="ORF">F6X38_22390</name>
</gene>
<accession>A0A7V7PK84</accession>
<comment type="caution">
    <text evidence="3">The sequence shown here is derived from an EMBL/GenBank/DDBJ whole genome shotgun (WGS) entry which is preliminary data.</text>
</comment>
<dbReference type="GO" id="GO:0016020">
    <property type="term" value="C:membrane"/>
    <property type="evidence" value="ECO:0007669"/>
    <property type="project" value="TreeGrafter"/>
</dbReference>
<keyword evidence="1" id="KW-1133">Transmembrane helix</keyword>
<feature type="transmembrane region" description="Helical" evidence="1">
    <location>
        <begin position="255"/>
        <end position="272"/>
    </location>
</feature>
<dbReference type="RefSeq" id="WP_150973813.1">
    <property type="nucleotide sequence ID" value="NZ_VZDO01000027.1"/>
</dbReference>
<dbReference type="GO" id="GO:0000271">
    <property type="term" value="P:polysaccharide biosynthetic process"/>
    <property type="evidence" value="ECO:0007669"/>
    <property type="project" value="TreeGrafter"/>
</dbReference>
<dbReference type="Pfam" id="PF01757">
    <property type="entry name" value="Acyl_transf_3"/>
    <property type="match status" value="1"/>
</dbReference>
<keyword evidence="1" id="KW-0812">Transmembrane</keyword>
<protein>
    <submittedName>
        <fullName evidence="3">Acyltransferase</fullName>
    </submittedName>
</protein>
<feature type="transmembrane region" description="Helical" evidence="1">
    <location>
        <begin position="199"/>
        <end position="219"/>
    </location>
</feature>
<evidence type="ECO:0000313" key="4">
    <source>
        <dbReference type="Proteomes" id="UP000432089"/>
    </source>
</evidence>
<reference evidence="3 4" key="1">
    <citation type="submission" date="2019-09" db="EMBL/GenBank/DDBJ databases">
        <title>YIM 132180 draft genome.</title>
        <authorList>
            <person name="Zhang K."/>
        </authorList>
    </citation>
    <scope>NUCLEOTIDE SEQUENCE [LARGE SCALE GENOMIC DNA]</scope>
    <source>
        <strain evidence="3 4">YIM 132180</strain>
    </source>
</reference>
<dbReference type="GO" id="GO:0016747">
    <property type="term" value="F:acyltransferase activity, transferring groups other than amino-acyl groups"/>
    <property type="evidence" value="ECO:0007669"/>
    <property type="project" value="InterPro"/>
</dbReference>
<evidence type="ECO:0000256" key="1">
    <source>
        <dbReference type="SAM" id="Phobius"/>
    </source>
</evidence>
<proteinExistence type="predicted"/>
<keyword evidence="3" id="KW-0808">Transferase</keyword>
<feature type="transmembrane region" description="Helical" evidence="1">
    <location>
        <begin position="225"/>
        <end position="243"/>
    </location>
</feature>
<feature type="domain" description="Acyltransferase 3" evidence="2">
    <location>
        <begin position="30"/>
        <end position="357"/>
    </location>
</feature>
<keyword evidence="1" id="KW-0472">Membrane</keyword>
<feature type="transmembrane region" description="Helical" evidence="1">
    <location>
        <begin position="81"/>
        <end position="104"/>
    </location>
</feature>
<dbReference type="InterPro" id="IPR002656">
    <property type="entry name" value="Acyl_transf_3_dom"/>
</dbReference>
<dbReference type="Proteomes" id="UP000432089">
    <property type="component" value="Unassembled WGS sequence"/>
</dbReference>
<dbReference type="PANTHER" id="PTHR23028:SF131">
    <property type="entry name" value="BLR2367 PROTEIN"/>
    <property type="match status" value="1"/>
</dbReference>
<dbReference type="EMBL" id="VZDO01000027">
    <property type="protein sequence ID" value="KAB0676013.1"/>
    <property type="molecule type" value="Genomic_DNA"/>
</dbReference>
<keyword evidence="3" id="KW-0012">Acyltransferase</keyword>
<feature type="transmembrane region" description="Helical" evidence="1">
    <location>
        <begin position="305"/>
        <end position="328"/>
    </location>
</feature>
<feature type="transmembrane region" description="Helical" evidence="1">
    <location>
        <begin position="170"/>
        <end position="192"/>
    </location>
</feature>
<sequence>MKVATADLPATDRSTVAQAPARAHGRIVFANQLRGLAALCVVFQHLTYNYWLEPELVSAQTASPLRATPVPWTALTEPLPFRFGLVGVAIFFVISGFVIPFSVSRLSRAGFLLARAIRIFPVLVASMALGCLVVWFGARFWGRPYPFGFRQFVLNATLLHYDYNYASIDLVNWSLVIEVRFYLLSAVLAGAIRAGQAAVVVAASAAGCLLDVGLTTYGIFSVEVAVTTIHMLIFMLAGTLLYFHHREQISTAECVSFSFVQLVLFLVTWRFGVHQADFPNLPSYLAGYGIFVACYLKRNSFFDLLVLDGLASISFPLYLCHTLLGYSFLQAALQTTALPWFLALPLCVTLVVAAAIALHHLVERPTIRLIGRLKRRTP</sequence>
<organism evidence="3 4">
    <name type="scientific">Plantimonas leprariae</name>
    <dbReference type="NCBI Taxonomy" id="2615207"/>
    <lineage>
        <taxon>Bacteria</taxon>
        <taxon>Pseudomonadati</taxon>
        <taxon>Pseudomonadota</taxon>
        <taxon>Alphaproteobacteria</taxon>
        <taxon>Hyphomicrobiales</taxon>
        <taxon>Aurantimonadaceae</taxon>
        <taxon>Plantimonas</taxon>
    </lineage>
</organism>
<dbReference type="InterPro" id="IPR050879">
    <property type="entry name" value="Acyltransferase_3"/>
</dbReference>